<dbReference type="PANTHER" id="PTHR43237:SF4">
    <property type="entry name" value="NADP-DEPENDENT MALIC ENZYME"/>
    <property type="match status" value="1"/>
</dbReference>
<dbReference type="CDD" id="cd05311">
    <property type="entry name" value="NAD_bind_2_malic_enz"/>
    <property type="match status" value="1"/>
</dbReference>
<feature type="binding site" evidence="7">
    <location>
        <position position="135"/>
    </location>
    <ligand>
        <name>a divalent metal cation</name>
        <dbReference type="ChEBI" id="CHEBI:60240"/>
    </ligand>
</feature>
<feature type="domain" description="Malic enzyme N-terminal" evidence="9">
    <location>
        <begin position="16"/>
        <end position="149"/>
    </location>
</feature>
<evidence type="ECO:0000256" key="2">
    <source>
        <dbReference type="ARBA" id="ARBA00008785"/>
    </source>
</evidence>
<feature type="domain" description="Malic enzyme NAD-binding" evidence="8">
    <location>
        <begin position="161"/>
        <end position="385"/>
    </location>
</feature>
<feature type="binding site" evidence="6">
    <location>
        <position position="287"/>
    </location>
    <ligand>
        <name>(S)-malate</name>
        <dbReference type="ChEBI" id="CHEBI:15589"/>
    </ligand>
</feature>
<dbReference type="InterPro" id="IPR001891">
    <property type="entry name" value="Malic_OxRdtase"/>
</dbReference>
<dbReference type="InterPro" id="IPR051674">
    <property type="entry name" value="Malate_Decarboxylase"/>
</dbReference>
<comment type="caution">
    <text evidence="10">The sequence shown here is derived from an EMBL/GenBank/DDBJ whole genome shotgun (WGS) entry which is preliminary data.</text>
</comment>
<evidence type="ECO:0000256" key="5">
    <source>
        <dbReference type="PIRSR" id="PIRSR000106-1"/>
    </source>
</evidence>
<evidence type="ECO:0000256" key="3">
    <source>
        <dbReference type="ARBA" id="ARBA00022723"/>
    </source>
</evidence>
<dbReference type="InterPro" id="IPR012302">
    <property type="entry name" value="Malic_NAD-bd"/>
</dbReference>
<feature type="active site" description="Proton acceptor" evidence="5">
    <location>
        <position position="92"/>
    </location>
</feature>
<dbReference type="GO" id="GO:0051287">
    <property type="term" value="F:NAD binding"/>
    <property type="evidence" value="ECO:0007669"/>
    <property type="project" value="InterPro"/>
</dbReference>
<dbReference type="InterPro" id="IPR037062">
    <property type="entry name" value="Malic_N_dom_sf"/>
</dbReference>
<evidence type="ECO:0000256" key="4">
    <source>
        <dbReference type="ARBA" id="ARBA00023002"/>
    </source>
</evidence>
<keyword evidence="3 7" id="KW-0479">Metal-binding</keyword>
<accession>A0A0K9GRM5</accession>
<protein>
    <submittedName>
        <fullName evidence="10">Malate dehydrogenase</fullName>
    </submittedName>
</protein>
<dbReference type="InterPro" id="IPR015884">
    <property type="entry name" value="Malic_enzyme_CS"/>
</dbReference>
<dbReference type="Proteomes" id="UP000037146">
    <property type="component" value="Unassembled WGS sequence"/>
</dbReference>
<dbReference type="STRING" id="1679170.AC625_04845"/>
<evidence type="ECO:0000259" key="8">
    <source>
        <dbReference type="SMART" id="SM00919"/>
    </source>
</evidence>
<dbReference type="FunFam" id="3.40.50.10380:FF:000003">
    <property type="entry name" value="NADP-dependent malic enzyme"/>
    <property type="match status" value="1"/>
</dbReference>
<dbReference type="AlphaFoldDB" id="A0A0K9GRM5"/>
<gene>
    <name evidence="10" type="ORF">AC625_04845</name>
</gene>
<dbReference type="GO" id="GO:0046872">
    <property type="term" value="F:metal ion binding"/>
    <property type="evidence" value="ECO:0007669"/>
    <property type="project" value="UniProtKB-KW"/>
</dbReference>
<feature type="binding site" evidence="7">
    <location>
        <position position="160"/>
    </location>
    <ligand>
        <name>a divalent metal cation</name>
        <dbReference type="ChEBI" id="CHEBI:60240"/>
    </ligand>
</feature>
<dbReference type="Gene3D" id="3.40.50.10380">
    <property type="entry name" value="Malic enzyme, N-terminal domain"/>
    <property type="match status" value="1"/>
</dbReference>
<proteinExistence type="inferred from homology"/>
<feature type="active site" description="Proton donor" evidence="5">
    <location>
        <position position="37"/>
    </location>
</feature>
<dbReference type="SUPFAM" id="SSF53223">
    <property type="entry name" value="Aminoacid dehydrogenase-like, N-terminal domain"/>
    <property type="match status" value="1"/>
</dbReference>
<dbReference type="PROSITE" id="PS00331">
    <property type="entry name" value="MALIC_ENZYMES"/>
    <property type="match status" value="1"/>
</dbReference>
<feature type="binding site" evidence="7">
    <location>
        <position position="134"/>
    </location>
    <ligand>
        <name>a divalent metal cation</name>
        <dbReference type="ChEBI" id="CHEBI:60240"/>
    </ligand>
</feature>
<evidence type="ECO:0000256" key="6">
    <source>
        <dbReference type="PIRSR" id="PIRSR000106-2"/>
    </source>
</evidence>
<organism evidence="10 11">
    <name type="scientific">Peribacillus loiseleuriae</name>
    <dbReference type="NCBI Taxonomy" id="1679170"/>
    <lineage>
        <taxon>Bacteria</taxon>
        <taxon>Bacillati</taxon>
        <taxon>Bacillota</taxon>
        <taxon>Bacilli</taxon>
        <taxon>Bacillales</taxon>
        <taxon>Bacillaceae</taxon>
        <taxon>Peribacillus</taxon>
    </lineage>
</organism>
<dbReference type="Pfam" id="PF00390">
    <property type="entry name" value="malic"/>
    <property type="match status" value="1"/>
</dbReference>
<dbReference type="Gene3D" id="3.40.50.720">
    <property type="entry name" value="NAD(P)-binding Rossmann-like Domain"/>
    <property type="match status" value="1"/>
</dbReference>
<dbReference type="Pfam" id="PF03949">
    <property type="entry name" value="Malic_M"/>
    <property type="match status" value="1"/>
</dbReference>
<evidence type="ECO:0000256" key="7">
    <source>
        <dbReference type="PIRSR" id="PIRSR000106-3"/>
    </source>
</evidence>
<dbReference type="SMART" id="SM00919">
    <property type="entry name" value="Malic_M"/>
    <property type="match status" value="1"/>
</dbReference>
<dbReference type="InterPro" id="IPR012301">
    <property type="entry name" value="Malic_N_dom"/>
</dbReference>
<dbReference type="GO" id="GO:0016616">
    <property type="term" value="F:oxidoreductase activity, acting on the CH-OH group of donors, NAD or NADP as acceptor"/>
    <property type="evidence" value="ECO:0007669"/>
    <property type="project" value="InterPro"/>
</dbReference>
<sequence>MSNLREKALNMHKEKKGKLGVCLKVPVRNAKDLSLAYSPGVAEPCLEIHKDERKVYDYTMKGNLVAVVSNGTAVLGLGNIGPKAAMPVMEGKAALFKIFADVDAFPICLETKDPDKIVETVQLLEPTFGGVNLEDIAAPQCFEIEERLKKICQIPIFHDDQHGTAIVTAAGLINALKLADKKIEEIRVVGNGAGAAGVAIVKLLHHMGVKDIILCDTKGIIYEGRPFGMNPIKEKIAQITNIEKKQGILEDALKGADVFVGVSAAGAVTEEMVRSMNRDPIIFAMANPTPEIMPDCAKAAGALVVGTGRSDFPNQVNNVLAFPGIFRGALDVRAKEINEEMKLAAVFAIADLIEVDDLHPDYVIPDPFDRRVAAHVAVAVANAAMETGVAQKNIDVAEIKKRLLALTEEKQNVFV</sequence>
<reference evidence="11" key="1">
    <citation type="submission" date="2015-07" db="EMBL/GenBank/DDBJ databases">
        <title>Genome sequencing project for genomic taxonomy and phylogenomics of Bacillus-like bacteria.</title>
        <authorList>
            <person name="Liu B."/>
            <person name="Wang J."/>
            <person name="Zhu Y."/>
            <person name="Liu G."/>
            <person name="Chen Q."/>
            <person name="Chen Z."/>
            <person name="Lan J."/>
            <person name="Che J."/>
            <person name="Ge C."/>
            <person name="Shi H."/>
            <person name="Pan Z."/>
            <person name="Liu X."/>
        </authorList>
    </citation>
    <scope>NUCLEOTIDE SEQUENCE [LARGE SCALE GENOMIC DNA]</scope>
    <source>
        <strain evidence="11">FJAT-27997</strain>
    </source>
</reference>
<comment type="cofactor">
    <cofactor evidence="7">
        <name>Mg(2+)</name>
        <dbReference type="ChEBI" id="CHEBI:18420"/>
    </cofactor>
    <cofactor evidence="7">
        <name>Mn(2+)</name>
        <dbReference type="ChEBI" id="CHEBI:29035"/>
    </cofactor>
    <text evidence="7">Divalent metal cations. Prefers magnesium or manganese.</text>
</comment>
<feature type="binding site" evidence="6">
    <location>
        <position position="317"/>
    </location>
    <ligand>
        <name>(S)-malate</name>
        <dbReference type="ChEBI" id="CHEBI:15589"/>
    </ligand>
</feature>
<dbReference type="SUPFAM" id="SSF51735">
    <property type="entry name" value="NAD(P)-binding Rossmann-fold domains"/>
    <property type="match status" value="1"/>
</dbReference>
<dbReference type="PATRIC" id="fig|1679170.3.peg.1029"/>
<keyword evidence="11" id="KW-1185">Reference proteome</keyword>
<dbReference type="SMART" id="SM01274">
    <property type="entry name" value="malic"/>
    <property type="match status" value="1"/>
</dbReference>
<comment type="cofactor">
    <cofactor evidence="1">
        <name>Mn(2+)</name>
        <dbReference type="ChEBI" id="CHEBI:29035"/>
    </cofactor>
</comment>
<evidence type="ECO:0000313" key="10">
    <source>
        <dbReference type="EMBL" id="KMY48912.1"/>
    </source>
</evidence>
<evidence type="ECO:0000313" key="11">
    <source>
        <dbReference type="Proteomes" id="UP000037146"/>
    </source>
</evidence>
<dbReference type="FunFam" id="3.40.50.720:FF:000095">
    <property type="entry name" value="NADP-dependent malic enzyme"/>
    <property type="match status" value="1"/>
</dbReference>
<dbReference type="InterPro" id="IPR046346">
    <property type="entry name" value="Aminoacid_DH-like_N_sf"/>
</dbReference>
<dbReference type="EMBL" id="LFZW01000001">
    <property type="protein sequence ID" value="KMY48912.1"/>
    <property type="molecule type" value="Genomic_DNA"/>
</dbReference>
<evidence type="ECO:0000256" key="1">
    <source>
        <dbReference type="ARBA" id="ARBA00001936"/>
    </source>
</evidence>
<dbReference type="InterPro" id="IPR045213">
    <property type="entry name" value="Malic_NAD-bd_bact_type"/>
</dbReference>
<dbReference type="OrthoDB" id="9805787at2"/>
<dbReference type="PANTHER" id="PTHR43237">
    <property type="entry name" value="NADP-DEPENDENT MALIC ENZYME"/>
    <property type="match status" value="1"/>
</dbReference>
<comment type="similarity">
    <text evidence="2">Belongs to the malic enzymes family.</text>
</comment>
<evidence type="ECO:0000259" key="9">
    <source>
        <dbReference type="SMART" id="SM01274"/>
    </source>
</evidence>
<dbReference type="GO" id="GO:0004470">
    <property type="term" value="F:malic enzyme activity"/>
    <property type="evidence" value="ECO:0007669"/>
    <property type="project" value="InterPro"/>
</dbReference>
<name>A0A0K9GRM5_9BACI</name>
<dbReference type="InterPro" id="IPR036291">
    <property type="entry name" value="NAD(P)-bd_dom_sf"/>
</dbReference>
<dbReference type="PIRSF" id="PIRSF000106">
    <property type="entry name" value="ME"/>
    <property type="match status" value="1"/>
</dbReference>
<dbReference type="RefSeq" id="WP_049680243.1">
    <property type="nucleotide sequence ID" value="NZ_LFZW01000001.1"/>
</dbReference>
<keyword evidence="4" id="KW-0560">Oxidoreductase</keyword>